<dbReference type="InterPro" id="IPR041529">
    <property type="entry name" value="DUF5598"/>
</dbReference>
<gene>
    <name evidence="11" type="ORF">Kirov_87</name>
</gene>
<dbReference type="EMBL" id="MW084976">
    <property type="protein sequence ID" value="QOV08286.1"/>
    <property type="molecule type" value="Genomic_DNA"/>
</dbReference>
<evidence type="ECO:0000256" key="4">
    <source>
        <dbReference type="ARBA" id="ARBA00022679"/>
    </source>
</evidence>
<dbReference type="NCBIfam" id="NF006629">
    <property type="entry name" value="PRK09198.1"/>
    <property type="match status" value="1"/>
</dbReference>
<dbReference type="Pfam" id="PF04095">
    <property type="entry name" value="NAPRTase"/>
    <property type="match status" value="2"/>
</dbReference>
<dbReference type="SUPFAM" id="SSF51690">
    <property type="entry name" value="Nicotinate/Quinolinate PRTase C-terminal domain-like"/>
    <property type="match status" value="1"/>
</dbReference>
<protein>
    <recommendedName>
        <fullName evidence="7">Nicotinamide phosphoribosyltransferase</fullName>
        <ecNumber evidence="6">2.4.2.12</ecNumber>
    </recommendedName>
</protein>
<evidence type="ECO:0000256" key="3">
    <source>
        <dbReference type="ARBA" id="ARBA00022676"/>
    </source>
</evidence>
<keyword evidence="4 11" id="KW-0808">Transferase</keyword>
<dbReference type="InterPro" id="IPR036068">
    <property type="entry name" value="Nicotinate_pribotase-like_C"/>
</dbReference>
<feature type="domain" description="Nicotinate/nicotinamide phosphoribosyltransferase" evidence="9">
    <location>
        <begin position="417"/>
        <end position="541"/>
    </location>
</feature>
<proteinExistence type="inferred from homology"/>
<dbReference type="EC" id="2.4.2.12" evidence="6"/>
<dbReference type="InterPro" id="IPR013785">
    <property type="entry name" value="Aldolase_TIM"/>
</dbReference>
<evidence type="ECO:0000256" key="2">
    <source>
        <dbReference type="ARBA" id="ARBA00022642"/>
    </source>
</evidence>
<evidence type="ECO:0000259" key="9">
    <source>
        <dbReference type="Pfam" id="PF04095"/>
    </source>
</evidence>
<name>A0A7U3RWI3_9CAUD</name>
<dbReference type="Pfam" id="PF18127">
    <property type="entry name" value="NAMPT_N"/>
    <property type="match status" value="1"/>
</dbReference>
<feature type="domain" description="Nicotinamide phosphoribosyltransferase N-terminal" evidence="10">
    <location>
        <begin position="12"/>
        <end position="63"/>
    </location>
</feature>
<accession>A0A7U3RWI3</accession>
<evidence type="ECO:0000313" key="12">
    <source>
        <dbReference type="Proteomes" id="UP000594029"/>
    </source>
</evidence>
<evidence type="ECO:0000256" key="5">
    <source>
        <dbReference type="ARBA" id="ARBA00035007"/>
    </source>
</evidence>
<evidence type="ECO:0000256" key="7">
    <source>
        <dbReference type="ARBA" id="ARBA00035036"/>
    </source>
</evidence>
<keyword evidence="2" id="KW-0662">Pyridine nucleotide biosynthesis</keyword>
<organism evidence="11 12">
    <name type="scientific">Bacillus phage Kirov</name>
    <dbReference type="NCBI Taxonomy" id="2783539"/>
    <lineage>
        <taxon>Viruses</taxon>
        <taxon>Duplodnaviria</taxon>
        <taxon>Heunggongvirae</taxon>
        <taxon>Uroviricota</taxon>
        <taxon>Caudoviricetes</taxon>
        <taxon>Andregratiavirinae</taxon>
        <taxon>Kirovvirus</taxon>
        <taxon>Kirovvirus kirov</taxon>
    </lineage>
</organism>
<dbReference type="Gene3D" id="3.20.20.70">
    <property type="entry name" value="Aldolase class I"/>
    <property type="match status" value="1"/>
</dbReference>
<evidence type="ECO:0000256" key="1">
    <source>
        <dbReference type="ARBA" id="ARBA00010897"/>
    </source>
</evidence>
<dbReference type="Proteomes" id="UP000594029">
    <property type="component" value="Segment"/>
</dbReference>
<dbReference type="GO" id="GO:0009435">
    <property type="term" value="P:NAD+ biosynthetic process"/>
    <property type="evidence" value="ECO:0007669"/>
    <property type="project" value="InterPro"/>
</dbReference>
<dbReference type="InterPro" id="IPR041525">
    <property type="entry name" value="N/Namide_PRibTrfase"/>
</dbReference>
<keyword evidence="3" id="KW-0328">Glycosyltransferase</keyword>
<sequence>MVKTKFIKPASLLCDFYKVSHRVQYPFATEYIYSTWTPRSNKYFKIADKVVMFGLQAFIKKYLLEYFNTYFFQRRKEDVIAEYERYIRFTLGDENPDSSHIKELWELGYLPVEIKALKEGTLAPIKTPMLTIVNTDKKFFWVTNYLETIISNEIWLPMTSATIAYQYRKVLDEYALKTTGSTDGVSFQGHDFSMRGMASLESAMASGAGHLLSFVGTDTIPAIMYHEEFYNADIEKELVGTSIPATEHSVMCANADETLDETETFRRFMTEVYPTGIFSIVSDTYDFWDNVGRVLPALKDTIMSRDGKVVIRPDSGDPVDVLCGTHFEDLTNEKWCDTLEDAKDAFYDMMMEDLRERTPHGEYGESEIYGAFKYDGKYYEMEIDVEYNRYDKQYYFIEEHKLSRFEEFEPSLQELGLVEVLWNIFGGTITEQGYKLLDSHIGAIYGDSITVERATTIVKRLAEKGFASTNVVFGIGSFTYQYNTRDTFGFAMKATWAQIDGVEKQIFKDPKTDDGLKKSQKGRVVVLDSPEGIIYKDGLYKKDADVLDYIDLLQPVFRNGQLLVDQSLSEIRERLQNQ</sequence>
<dbReference type="InterPro" id="IPR016471">
    <property type="entry name" value="Nicotinamide_PRibTrfase"/>
</dbReference>
<dbReference type="GO" id="GO:0047280">
    <property type="term" value="F:nicotinamide phosphoribosyltransferase activity"/>
    <property type="evidence" value="ECO:0007669"/>
    <property type="project" value="UniProtKB-EC"/>
</dbReference>
<comment type="catalytic activity">
    <reaction evidence="8">
        <text>beta-nicotinamide D-ribonucleotide + diphosphate = 5-phospho-alpha-D-ribose 1-diphosphate + nicotinamide + H(+)</text>
        <dbReference type="Rhea" id="RHEA:16149"/>
        <dbReference type="ChEBI" id="CHEBI:14649"/>
        <dbReference type="ChEBI" id="CHEBI:15378"/>
        <dbReference type="ChEBI" id="CHEBI:17154"/>
        <dbReference type="ChEBI" id="CHEBI:33019"/>
        <dbReference type="ChEBI" id="CHEBI:58017"/>
        <dbReference type="EC" id="2.4.2.12"/>
    </reaction>
    <physiologicalReaction direction="right-to-left" evidence="8">
        <dbReference type="Rhea" id="RHEA:16151"/>
    </physiologicalReaction>
</comment>
<dbReference type="PANTHER" id="PTHR43816">
    <property type="entry name" value="NICOTINAMIDE PHOSPHORIBOSYLTRANSFERASE"/>
    <property type="match status" value="1"/>
</dbReference>
<comment type="similarity">
    <text evidence="1">Belongs to the NAPRTase family.</text>
</comment>
<keyword evidence="12" id="KW-1185">Reference proteome</keyword>
<feature type="domain" description="Nicotinate/nicotinamide phosphoribosyltransferase" evidence="9">
    <location>
        <begin position="187"/>
        <end position="334"/>
    </location>
</feature>
<evidence type="ECO:0000256" key="6">
    <source>
        <dbReference type="ARBA" id="ARBA00035024"/>
    </source>
</evidence>
<evidence type="ECO:0000259" key="10">
    <source>
        <dbReference type="Pfam" id="PF18127"/>
    </source>
</evidence>
<evidence type="ECO:0000313" key="11">
    <source>
        <dbReference type="EMBL" id="QOV08286.1"/>
    </source>
</evidence>
<reference evidence="11 12" key="1">
    <citation type="submission" date="2020-10" db="EMBL/GenBank/DDBJ databases">
        <authorList>
            <person name="Kazantseva O.A."/>
            <person name="Piligrimova E.G."/>
            <person name="Shadrin A.M."/>
        </authorList>
    </citation>
    <scope>NUCLEOTIDE SEQUENCE [LARGE SCALE GENOMIC DNA]</scope>
</reference>
<comment type="pathway">
    <text evidence="5">Cofactor biosynthesis; NAD(+) biosynthesis; nicotinamide D-ribonucleotide from 5-phospho-alpha-D-ribose 1-diphosphate and nicotinamide: step 1/1.</text>
</comment>
<evidence type="ECO:0000256" key="8">
    <source>
        <dbReference type="ARBA" id="ARBA00047835"/>
    </source>
</evidence>
<dbReference type="PANTHER" id="PTHR43816:SF1">
    <property type="entry name" value="NICOTINAMIDE PHOSPHORIBOSYLTRANSFERASE"/>
    <property type="match status" value="1"/>
</dbReference>